<dbReference type="Proteomes" id="UP001165366">
    <property type="component" value="Unassembled WGS sequence"/>
</dbReference>
<proteinExistence type="predicted"/>
<evidence type="ECO:0000313" key="3">
    <source>
        <dbReference type="Proteomes" id="UP001165366"/>
    </source>
</evidence>
<sequence>MEIKVTAAVNLMMAVKVRKATNNLNQTYKPQELPVKKLSLTGNFFVKKGRNIMKLLNLLVMVPIAFLILLTSFDSPTGINEDKLQSNSSISEELFQTNFGIDKLHATAEFWAKWQGCDGGHDNPDDNSGGYSGNLED</sequence>
<keyword evidence="1" id="KW-0812">Transmembrane</keyword>
<dbReference type="EMBL" id="JAKLWS010000010">
    <property type="protein sequence ID" value="MCG2588838.1"/>
    <property type="molecule type" value="Genomic_DNA"/>
</dbReference>
<dbReference type="RefSeq" id="WP_237853815.1">
    <property type="nucleotide sequence ID" value="NZ_JAKLWS010000010.1"/>
</dbReference>
<name>A0ABS9KDB5_9BACT</name>
<keyword evidence="3" id="KW-1185">Reference proteome</keyword>
<evidence type="ECO:0000256" key="1">
    <source>
        <dbReference type="SAM" id="Phobius"/>
    </source>
</evidence>
<organism evidence="2 3">
    <name type="scientific">Rhodohalobacter sulfatireducens</name>
    <dbReference type="NCBI Taxonomy" id="2911366"/>
    <lineage>
        <taxon>Bacteria</taxon>
        <taxon>Pseudomonadati</taxon>
        <taxon>Balneolota</taxon>
        <taxon>Balneolia</taxon>
        <taxon>Balneolales</taxon>
        <taxon>Balneolaceae</taxon>
        <taxon>Rhodohalobacter</taxon>
    </lineage>
</organism>
<keyword evidence="1" id="KW-1133">Transmembrane helix</keyword>
<evidence type="ECO:0000313" key="2">
    <source>
        <dbReference type="EMBL" id="MCG2588838.1"/>
    </source>
</evidence>
<comment type="caution">
    <text evidence="2">The sequence shown here is derived from an EMBL/GenBank/DDBJ whole genome shotgun (WGS) entry which is preliminary data.</text>
</comment>
<keyword evidence="1" id="KW-0472">Membrane</keyword>
<reference evidence="2" key="1">
    <citation type="submission" date="2022-01" db="EMBL/GenBank/DDBJ databases">
        <authorList>
            <person name="Wang Y."/>
        </authorList>
    </citation>
    <scope>NUCLEOTIDE SEQUENCE</scope>
    <source>
        <strain evidence="2">WB101</strain>
    </source>
</reference>
<reference evidence="2" key="2">
    <citation type="submission" date="2024-05" db="EMBL/GenBank/DDBJ databases">
        <title>Rhodohalobacter halophilus gen. nov., sp. nov., a moderately halophilic member of the family Balneolaceae.</title>
        <authorList>
            <person name="Xia J."/>
        </authorList>
    </citation>
    <scope>NUCLEOTIDE SEQUENCE</scope>
    <source>
        <strain evidence="2">WB101</strain>
    </source>
</reference>
<feature type="transmembrane region" description="Helical" evidence="1">
    <location>
        <begin position="55"/>
        <end position="73"/>
    </location>
</feature>
<gene>
    <name evidence="2" type="ORF">L6773_09690</name>
</gene>
<accession>A0ABS9KDB5</accession>
<protein>
    <submittedName>
        <fullName evidence="2">Uncharacterized protein</fullName>
    </submittedName>
</protein>